<evidence type="ECO:0000256" key="5">
    <source>
        <dbReference type="PROSITE-ProRule" id="PRU00070"/>
    </source>
</evidence>
<evidence type="ECO:0000256" key="4">
    <source>
        <dbReference type="ARBA" id="ARBA00023242"/>
    </source>
</evidence>
<keyword evidence="9" id="KW-1185">Reference proteome</keyword>
<feature type="compositionally biased region" description="Polar residues" evidence="6">
    <location>
        <begin position="31"/>
        <end position="52"/>
    </location>
</feature>
<dbReference type="AlphaFoldDB" id="A0AAD4N8F8"/>
<dbReference type="GO" id="GO:0007548">
    <property type="term" value="P:sex differentiation"/>
    <property type="evidence" value="ECO:0007669"/>
    <property type="project" value="TreeGrafter"/>
</dbReference>
<dbReference type="SMART" id="SM00301">
    <property type="entry name" value="DM"/>
    <property type="match status" value="1"/>
</dbReference>
<evidence type="ECO:0000256" key="1">
    <source>
        <dbReference type="ARBA" id="ARBA00022723"/>
    </source>
</evidence>
<gene>
    <name evidence="8" type="ORF">DdX_04953</name>
</gene>
<keyword evidence="1 5" id="KW-0479">Metal-binding</keyword>
<evidence type="ECO:0000313" key="8">
    <source>
        <dbReference type="EMBL" id="KAI1720707.1"/>
    </source>
</evidence>
<dbReference type="GO" id="GO:0000981">
    <property type="term" value="F:DNA-binding transcription factor activity, RNA polymerase II-specific"/>
    <property type="evidence" value="ECO:0007669"/>
    <property type="project" value="TreeGrafter"/>
</dbReference>
<organism evidence="8 9">
    <name type="scientific">Ditylenchus destructor</name>
    <dbReference type="NCBI Taxonomy" id="166010"/>
    <lineage>
        <taxon>Eukaryota</taxon>
        <taxon>Metazoa</taxon>
        <taxon>Ecdysozoa</taxon>
        <taxon>Nematoda</taxon>
        <taxon>Chromadorea</taxon>
        <taxon>Rhabditida</taxon>
        <taxon>Tylenchina</taxon>
        <taxon>Tylenchomorpha</taxon>
        <taxon>Sphaerularioidea</taxon>
        <taxon>Anguinidae</taxon>
        <taxon>Anguininae</taxon>
        <taxon>Ditylenchus</taxon>
    </lineage>
</organism>
<proteinExistence type="predicted"/>
<reference evidence="8" key="1">
    <citation type="submission" date="2022-01" db="EMBL/GenBank/DDBJ databases">
        <title>Genome Sequence Resource for Two Populations of Ditylenchus destructor, the Migratory Endoparasitic Phytonematode.</title>
        <authorList>
            <person name="Zhang H."/>
            <person name="Lin R."/>
            <person name="Xie B."/>
        </authorList>
    </citation>
    <scope>NUCLEOTIDE SEQUENCE</scope>
    <source>
        <strain evidence="8">BazhouSP</strain>
    </source>
</reference>
<comment type="caution">
    <text evidence="8">The sequence shown here is derived from an EMBL/GenBank/DDBJ whole genome shotgun (WGS) entry which is preliminary data.</text>
</comment>
<feature type="region of interest" description="Disordered" evidence="6">
    <location>
        <begin position="277"/>
        <end position="299"/>
    </location>
</feature>
<comment type="subcellular location">
    <subcellularLocation>
        <location evidence="5">Nucleus</location>
    </subcellularLocation>
</comment>
<sequence>METAESILANIREKLGMVAESCGDDEERNIKSPSASTDNADDSGSSINLEQSSTKEGRFHKERQPHCQRCTQHNVQNRLKGHKQHCPFKLCKCDKCMVVKQRQRLMADQIKARRRQRKMASVAPANGPATSLGLHINRETLPFAPEQLLNFSQIKSQLLLDSIKRNVSSPLSLEMPVTSTSASTAGTNLPDIISSVPKSVSPNHCAKPSEQNVSAALTLLSLLETLQLLRNASTVPTSLPLQLPSALNLNALQINALQRELTNKALAAALVSRTVTSSSSPVTSAQHTSPAPSASPANSTTPANILAAGILQQLPSPFLADLLQSSS</sequence>
<keyword evidence="4 5" id="KW-0539">Nucleus</keyword>
<dbReference type="PROSITE" id="PS40000">
    <property type="entry name" value="DM_1"/>
    <property type="match status" value="1"/>
</dbReference>
<dbReference type="GO" id="GO:0046872">
    <property type="term" value="F:metal ion binding"/>
    <property type="evidence" value="ECO:0007669"/>
    <property type="project" value="UniProtKB-KW"/>
</dbReference>
<dbReference type="InterPro" id="IPR036407">
    <property type="entry name" value="DM_DNA-bd_sf"/>
</dbReference>
<feature type="region of interest" description="Disordered" evidence="6">
    <location>
        <begin position="20"/>
        <end position="65"/>
    </location>
</feature>
<dbReference type="PANTHER" id="PTHR12322">
    <property type="entry name" value="DOUBLESEX AND MAB-3 RELATED TRANSCRIPTION FACTOR DMRT"/>
    <property type="match status" value="1"/>
</dbReference>
<dbReference type="Gene3D" id="4.10.1040.10">
    <property type="entry name" value="DM DNA-binding domain"/>
    <property type="match status" value="1"/>
</dbReference>
<feature type="domain" description="DM" evidence="7">
    <location>
        <begin position="67"/>
        <end position="114"/>
    </location>
</feature>
<evidence type="ECO:0000256" key="2">
    <source>
        <dbReference type="ARBA" id="ARBA00022833"/>
    </source>
</evidence>
<dbReference type="GO" id="GO:0000978">
    <property type="term" value="F:RNA polymerase II cis-regulatory region sequence-specific DNA binding"/>
    <property type="evidence" value="ECO:0007669"/>
    <property type="project" value="TreeGrafter"/>
</dbReference>
<dbReference type="Proteomes" id="UP001201812">
    <property type="component" value="Unassembled WGS sequence"/>
</dbReference>
<dbReference type="InterPro" id="IPR001275">
    <property type="entry name" value="DM_DNA-bd"/>
</dbReference>
<dbReference type="PROSITE" id="PS50809">
    <property type="entry name" value="DM_2"/>
    <property type="match status" value="1"/>
</dbReference>
<keyword evidence="3 5" id="KW-0238">DNA-binding</keyword>
<dbReference type="InterPro" id="IPR026607">
    <property type="entry name" value="DMRT"/>
</dbReference>
<dbReference type="SUPFAM" id="SSF82927">
    <property type="entry name" value="Cysteine-rich DNA binding domain, (DM domain)"/>
    <property type="match status" value="1"/>
</dbReference>
<dbReference type="EMBL" id="JAKKPZ010000005">
    <property type="protein sequence ID" value="KAI1720707.1"/>
    <property type="molecule type" value="Genomic_DNA"/>
</dbReference>
<evidence type="ECO:0000313" key="9">
    <source>
        <dbReference type="Proteomes" id="UP001201812"/>
    </source>
</evidence>
<protein>
    <submittedName>
        <fullName evidence="8">DM DNA binding domain-containing protein</fullName>
    </submittedName>
</protein>
<dbReference type="GO" id="GO:0005634">
    <property type="term" value="C:nucleus"/>
    <property type="evidence" value="ECO:0007669"/>
    <property type="project" value="UniProtKB-SubCell"/>
</dbReference>
<keyword evidence="2 5" id="KW-0862">Zinc</keyword>
<feature type="compositionally biased region" description="Basic and acidic residues" evidence="6">
    <location>
        <begin position="53"/>
        <end position="65"/>
    </location>
</feature>
<evidence type="ECO:0000256" key="3">
    <source>
        <dbReference type="ARBA" id="ARBA00023125"/>
    </source>
</evidence>
<accession>A0AAD4N8F8</accession>
<dbReference type="Pfam" id="PF00751">
    <property type="entry name" value="DM"/>
    <property type="match status" value="1"/>
</dbReference>
<dbReference type="PANTHER" id="PTHR12322:SF110">
    <property type="entry name" value="DOUBLESEX- AND MAB-3-RELATED TRANSCRIPTION FACTOR DMD-10"/>
    <property type="match status" value="1"/>
</dbReference>
<evidence type="ECO:0000259" key="7">
    <source>
        <dbReference type="PROSITE" id="PS50809"/>
    </source>
</evidence>
<name>A0AAD4N8F8_9BILA</name>
<feature type="DNA-binding region" description="DM" evidence="5">
    <location>
        <begin position="67"/>
        <end position="114"/>
    </location>
</feature>
<evidence type="ECO:0000256" key="6">
    <source>
        <dbReference type="SAM" id="MobiDB-lite"/>
    </source>
</evidence>